<dbReference type="EMBL" id="AJIX01000015">
    <property type="protein sequence ID" value="KGR12494.1"/>
    <property type="molecule type" value="Genomic_DNA"/>
</dbReference>
<evidence type="ECO:0000313" key="2">
    <source>
        <dbReference type="Proteomes" id="UP000030161"/>
    </source>
</evidence>
<protein>
    <submittedName>
        <fullName evidence="1">Uncharacterized protein</fullName>
    </submittedName>
</protein>
<gene>
    <name evidence="1" type="ORF">MG3_02572</name>
</gene>
<reference evidence="1 2" key="1">
    <citation type="submission" date="2013-12" db="EMBL/GenBank/DDBJ databases">
        <title>The Genome Sequence of Candida albicans P78048.</title>
        <authorList>
            <consortium name="The Broad Institute Genome Sequencing Platform"/>
            <consortium name="The Broad Institute Genome Sequencing Center for Infectious Disease"/>
            <person name="Cuomo C."/>
            <person name="Bennett R."/>
            <person name="Hirakawa M."/>
            <person name="Noverr M."/>
            <person name="Mitchell A."/>
            <person name="Young S.K."/>
            <person name="Zeng Q."/>
            <person name="Gargeya S."/>
            <person name="Fitzgerald M."/>
            <person name="Abouelleil A."/>
            <person name="Alvarado L."/>
            <person name="Berlin A.M."/>
            <person name="Chapman S.B."/>
            <person name="Dewar J."/>
            <person name="Goldberg J."/>
            <person name="Griggs A."/>
            <person name="Gujja S."/>
            <person name="Hansen M."/>
            <person name="Howarth C."/>
            <person name="Imamovic A."/>
            <person name="Larimer J."/>
            <person name="McCowan C."/>
            <person name="Murphy C."/>
            <person name="Pearson M."/>
            <person name="Priest M."/>
            <person name="Roberts A."/>
            <person name="Saif S."/>
            <person name="Shea T."/>
            <person name="Sykes S."/>
            <person name="Wortman J."/>
            <person name="Nusbaum C."/>
            <person name="Birren B."/>
        </authorList>
    </citation>
    <scope>NUCLEOTIDE SEQUENCE [LARGE SCALE GENOMIC DNA]</scope>
    <source>
        <strain evidence="1 2">P78048</strain>
    </source>
</reference>
<dbReference type="Proteomes" id="UP000030161">
    <property type="component" value="Unassembled WGS sequence"/>
</dbReference>
<proteinExistence type="predicted"/>
<sequence>MTDTITFLRTCIVTTSSSIEQRVNIKFDVIALLLHHHPIVILCRVTIVFAPPAVLFDSLLKPFFPATIRKCHWKIYTLVHLNSLFQKRYTLTHLIKRSHHTI</sequence>
<evidence type="ECO:0000313" key="1">
    <source>
        <dbReference type="EMBL" id="KGR12494.1"/>
    </source>
</evidence>
<dbReference type="AlphaFoldDB" id="A0AB34PTE5"/>
<name>A0AB34PTE5_CANAX</name>
<comment type="caution">
    <text evidence="1">The sequence shown here is derived from an EMBL/GenBank/DDBJ whole genome shotgun (WGS) entry which is preliminary data.</text>
</comment>
<organism evidence="1 2">
    <name type="scientific">Candida albicans P78048</name>
    <dbReference type="NCBI Taxonomy" id="1094989"/>
    <lineage>
        <taxon>Eukaryota</taxon>
        <taxon>Fungi</taxon>
        <taxon>Dikarya</taxon>
        <taxon>Ascomycota</taxon>
        <taxon>Saccharomycotina</taxon>
        <taxon>Pichiomycetes</taxon>
        <taxon>Debaryomycetaceae</taxon>
        <taxon>Candida/Lodderomyces clade</taxon>
        <taxon>Candida</taxon>
    </lineage>
</organism>
<accession>A0AB34PTE5</accession>